<dbReference type="InterPro" id="IPR009057">
    <property type="entry name" value="Homeodomain-like_sf"/>
</dbReference>
<gene>
    <name evidence="2" type="ORF">J2S11_004531</name>
</gene>
<dbReference type="InterPro" id="IPR002514">
    <property type="entry name" value="Transposase_8"/>
</dbReference>
<feature type="coiled-coil region" evidence="1">
    <location>
        <begin position="65"/>
        <end position="99"/>
    </location>
</feature>
<dbReference type="Pfam" id="PF01527">
    <property type="entry name" value="HTH_Tnp_1"/>
    <property type="match status" value="1"/>
</dbReference>
<dbReference type="Gene3D" id="1.10.10.60">
    <property type="entry name" value="Homeodomain-like"/>
    <property type="match status" value="1"/>
</dbReference>
<reference evidence="2 3" key="1">
    <citation type="submission" date="2023-07" db="EMBL/GenBank/DDBJ databases">
        <title>Genomic Encyclopedia of Type Strains, Phase IV (KMG-IV): sequencing the most valuable type-strain genomes for metagenomic binning, comparative biology and taxonomic classification.</title>
        <authorList>
            <person name="Goeker M."/>
        </authorList>
    </citation>
    <scope>NUCLEOTIDE SEQUENCE [LARGE SCALE GENOMIC DNA]</scope>
    <source>
        <strain evidence="2 3">DSM 12751</strain>
    </source>
</reference>
<dbReference type="SUPFAM" id="SSF46689">
    <property type="entry name" value="Homeodomain-like"/>
    <property type="match status" value="1"/>
</dbReference>
<comment type="caution">
    <text evidence="2">The sequence shown here is derived from an EMBL/GenBank/DDBJ whole genome shotgun (WGS) entry which is preliminary data.</text>
</comment>
<dbReference type="Proteomes" id="UP001235840">
    <property type="component" value="Unassembled WGS sequence"/>
</dbReference>
<keyword evidence="1" id="KW-0175">Coiled coil</keyword>
<proteinExistence type="predicted"/>
<evidence type="ECO:0000313" key="3">
    <source>
        <dbReference type="Proteomes" id="UP001235840"/>
    </source>
</evidence>
<accession>A0ABT9W5P6</accession>
<sequence length="101" mass="11966">MSQMSGARQKYNETFKRETVKYVQEQSKSIEQIADELNISASTLRNWLGKYREFENEPVNQGETLRQQSQQLEERDREIEDLKEEIAILKKAMHIFSKAKN</sequence>
<keyword evidence="3" id="KW-1185">Reference proteome</keyword>
<evidence type="ECO:0000313" key="2">
    <source>
        <dbReference type="EMBL" id="MDQ0168563.1"/>
    </source>
</evidence>
<name>A0ABT9W5P6_9BACI</name>
<dbReference type="EMBL" id="JAUSTY010000047">
    <property type="protein sequence ID" value="MDQ0168563.1"/>
    <property type="molecule type" value="Genomic_DNA"/>
</dbReference>
<organism evidence="2 3">
    <name type="scientific">Caldalkalibacillus horti</name>
    <dbReference type="NCBI Taxonomy" id="77523"/>
    <lineage>
        <taxon>Bacteria</taxon>
        <taxon>Bacillati</taxon>
        <taxon>Bacillota</taxon>
        <taxon>Bacilli</taxon>
        <taxon>Bacillales</taxon>
        <taxon>Bacillaceae</taxon>
        <taxon>Caldalkalibacillus</taxon>
    </lineage>
</organism>
<evidence type="ECO:0000256" key="1">
    <source>
        <dbReference type="SAM" id="Coils"/>
    </source>
</evidence>
<protein>
    <submittedName>
        <fullName evidence="2">Transposase</fullName>
    </submittedName>
</protein>